<dbReference type="InterPro" id="IPR025166">
    <property type="entry name" value="Integrase_DNA_bind_dom"/>
</dbReference>
<keyword evidence="3" id="KW-0238">DNA-binding</keyword>
<evidence type="ECO:0000256" key="1">
    <source>
        <dbReference type="ARBA" id="ARBA00008857"/>
    </source>
</evidence>
<dbReference type="CDD" id="cd00801">
    <property type="entry name" value="INT_P4_C"/>
    <property type="match status" value="1"/>
</dbReference>
<dbReference type="Pfam" id="PF13356">
    <property type="entry name" value="Arm-DNA-bind_3"/>
    <property type="match status" value="1"/>
</dbReference>
<dbReference type="PANTHER" id="PTHR30629">
    <property type="entry name" value="PROPHAGE INTEGRASE"/>
    <property type="match status" value="1"/>
</dbReference>
<dbReference type="Gene3D" id="3.30.160.390">
    <property type="entry name" value="Integrase, DNA-binding domain"/>
    <property type="match status" value="1"/>
</dbReference>
<keyword evidence="4" id="KW-0233">DNA recombination</keyword>
<accession>A0A6S6SD01</accession>
<organism evidence="6">
    <name type="scientific">uncultured Thiotrichaceae bacterium</name>
    <dbReference type="NCBI Taxonomy" id="298394"/>
    <lineage>
        <taxon>Bacteria</taxon>
        <taxon>Pseudomonadati</taxon>
        <taxon>Pseudomonadota</taxon>
        <taxon>Gammaproteobacteria</taxon>
        <taxon>Thiotrichales</taxon>
        <taxon>Thiotrichaceae</taxon>
        <taxon>environmental samples</taxon>
    </lineage>
</organism>
<evidence type="ECO:0000259" key="5">
    <source>
        <dbReference type="PROSITE" id="PS51898"/>
    </source>
</evidence>
<evidence type="ECO:0000313" key="6">
    <source>
        <dbReference type="EMBL" id="CAA6802549.1"/>
    </source>
</evidence>
<dbReference type="InterPro" id="IPR002104">
    <property type="entry name" value="Integrase_catalytic"/>
</dbReference>
<dbReference type="InterPro" id="IPR013762">
    <property type="entry name" value="Integrase-like_cat_sf"/>
</dbReference>
<dbReference type="GO" id="GO:0006310">
    <property type="term" value="P:DNA recombination"/>
    <property type="evidence" value="ECO:0007669"/>
    <property type="project" value="UniProtKB-KW"/>
</dbReference>
<dbReference type="EMBL" id="CACVAT010000045">
    <property type="protein sequence ID" value="CAA6802549.1"/>
    <property type="molecule type" value="Genomic_DNA"/>
</dbReference>
<evidence type="ECO:0000256" key="4">
    <source>
        <dbReference type="ARBA" id="ARBA00023172"/>
    </source>
</evidence>
<evidence type="ECO:0000256" key="2">
    <source>
        <dbReference type="ARBA" id="ARBA00022908"/>
    </source>
</evidence>
<dbReference type="Pfam" id="PF22022">
    <property type="entry name" value="Phage_int_M"/>
    <property type="match status" value="1"/>
</dbReference>
<dbReference type="InterPro" id="IPR010998">
    <property type="entry name" value="Integrase_recombinase_N"/>
</dbReference>
<dbReference type="PANTHER" id="PTHR30629:SF2">
    <property type="entry name" value="PROPHAGE INTEGRASE INTS-RELATED"/>
    <property type="match status" value="1"/>
</dbReference>
<feature type="domain" description="Tyr recombinase" evidence="5">
    <location>
        <begin position="208"/>
        <end position="397"/>
    </location>
</feature>
<name>A0A6S6SD01_9GAMM</name>
<dbReference type="Gene3D" id="1.10.150.130">
    <property type="match status" value="1"/>
</dbReference>
<reference evidence="6" key="1">
    <citation type="submission" date="2020-01" db="EMBL/GenBank/DDBJ databases">
        <authorList>
            <person name="Meier V. D."/>
            <person name="Meier V D."/>
        </authorList>
    </citation>
    <scope>NUCLEOTIDE SEQUENCE</scope>
    <source>
        <strain evidence="6">HLG_WM_MAG_09</strain>
    </source>
</reference>
<sequence>MTKYSTHKLSDPDVRHAKPKEKLYRLRDGGGLSCDVLPTGSKVWRYSYRFNTKQKTFTIGNYPGVSLSDARKQRDAAKDKVKAGIDPSLEKQTLRHTSTETSFHAIAEEWYTSNVGGWSEGYSARVYSYLKRDVYPVLGRMEISSITAPTIIMIVKTVADGRGAVSASKRVKSYIQQVFDYALVHGQVDRNPAKDINLSLILPKTVKKHFAAITEPSRIRELLQSIEAYRCSLSVKAALRISPLVFLRPTELRAAEWSEIDLSRGVWTLPAKRRKLPTHLKKANRSEDALFVPLSRQAVSILSHLYEYTGRGVYVFPSPISTSRPISNNTVRTALRNMGYTNADMTAHGFRAMASTRLNELGYRSEVIEAQLGHKEKNEIRAAYNHADYLEERTTMMQEWADYLDSLNSDDKGR</sequence>
<keyword evidence="2" id="KW-0229">DNA integration</keyword>
<proteinExistence type="inferred from homology"/>
<dbReference type="InterPro" id="IPR050808">
    <property type="entry name" value="Phage_Integrase"/>
</dbReference>
<dbReference type="GO" id="GO:0003677">
    <property type="term" value="F:DNA binding"/>
    <property type="evidence" value="ECO:0007669"/>
    <property type="project" value="UniProtKB-KW"/>
</dbReference>
<dbReference type="PROSITE" id="PS51898">
    <property type="entry name" value="TYR_RECOMBINASE"/>
    <property type="match status" value="1"/>
</dbReference>
<dbReference type="Pfam" id="PF00589">
    <property type="entry name" value="Phage_integrase"/>
    <property type="match status" value="1"/>
</dbReference>
<dbReference type="InterPro" id="IPR011010">
    <property type="entry name" value="DNA_brk_join_enz"/>
</dbReference>
<dbReference type="InterPro" id="IPR053876">
    <property type="entry name" value="Phage_int_M"/>
</dbReference>
<gene>
    <name evidence="6" type="ORF">HELGO_WM29212</name>
</gene>
<dbReference type="SUPFAM" id="SSF56349">
    <property type="entry name" value="DNA breaking-rejoining enzymes"/>
    <property type="match status" value="1"/>
</dbReference>
<evidence type="ECO:0000256" key="3">
    <source>
        <dbReference type="ARBA" id="ARBA00023125"/>
    </source>
</evidence>
<dbReference type="GO" id="GO:0015074">
    <property type="term" value="P:DNA integration"/>
    <property type="evidence" value="ECO:0007669"/>
    <property type="project" value="UniProtKB-KW"/>
</dbReference>
<dbReference type="AlphaFoldDB" id="A0A6S6SD01"/>
<protein>
    <submittedName>
        <fullName evidence="6">Integrase family protein</fullName>
    </submittedName>
</protein>
<dbReference type="Gene3D" id="1.10.443.10">
    <property type="entry name" value="Intergrase catalytic core"/>
    <property type="match status" value="1"/>
</dbReference>
<dbReference type="InterPro" id="IPR038488">
    <property type="entry name" value="Integrase_DNA-bd_sf"/>
</dbReference>
<comment type="similarity">
    <text evidence="1">Belongs to the 'phage' integrase family.</text>
</comment>